<keyword evidence="3" id="KW-1185">Reference proteome</keyword>
<dbReference type="PANTHER" id="PTHR12526:SF630">
    <property type="entry name" value="GLYCOSYLTRANSFERASE"/>
    <property type="match status" value="1"/>
</dbReference>
<dbReference type="SUPFAM" id="SSF53756">
    <property type="entry name" value="UDP-Glycosyltransferase/glycogen phosphorylase"/>
    <property type="match status" value="1"/>
</dbReference>
<organism evidence="2 3">
    <name type="scientific">Occallatibacter riparius</name>
    <dbReference type="NCBI Taxonomy" id="1002689"/>
    <lineage>
        <taxon>Bacteria</taxon>
        <taxon>Pseudomonadati</taxon>
        <taxon>Acidobacteriota</taxon>
        <taxon>Terriglobia</taxon>
        <taxon>Terriglobales</taxon>
        <taxon>Acidobacteriaceae</taxon>
        <taxon>Occallatibacter</taxon>
    </lineage>
</organism>
<protein>
    <submittedName>
        <fullName evidence="2">Glycosyltransferase</fullName>
    </submittedName>
</protein>
<dbReference type="Gene3D" id="3.40.50.2000">
    <property type="entry name" value="Glycogen Phosphorylase B"/>
    <property type="match status" value="2"/>
</dbReference>
<dbReference type="CDD" id="cd03811">
    <property type="entry name" value="GT4_GT28_WabH-like"/>
    <property type="match status" value="1"/>
</dbReference>
<proteinExistence type="predicted"/>
<sequence>MNGRATVLLVIPHLGGGGAERVFTLLAGGLNPARFDIHLALVTQWNAAEFELPTWVTVHGIGARRVRAGWWGLLRLIWRLRPRVILSGMAHLNMLLLILRPLFPRNTRILVRQNGCIRAAGSISAYRKLYPKADAVVCQTAAMAGDLAKVAGVKRNLRVLPNPVDLEKTRAAALSGPNLWSGPGPHLLAVGRLAPEKGFDLLLQAFAKVRERFPSADLTIVGEGRERRALEMLAWLLGVRQAARLLGHVEQPAIWFKGATAFVLSSRHEALPNAVLEAASAGLPIVATAVSEGLLDLMRGDPGVWIAKEASAEAIAEALGEALERVTPDTRFAHSWVEAFSKDRAIAAYEACIDESLAEPVR</sequence>
<dbReference type="InterPro" id="IPR028098">
    <property type="entry name" value="Glyco_trans_4-like_N"/>
</dbReference>
<evidence type="ECO:0000313" key="3">
    <source>
        <dbReference type="Proteomes" id="UP001059380"/>
    </source>
</evidence>
<gene>
    <name evidence="2" type="ORF">MOP44_20275</name>
</gene>
<evidence type="ECO:0000259" key="1">
    <source>
        <dbReference type="Pfam" id="PF13439"/>
    </source>
</evidence>
<dbReference type="Pfam" id="PF13439">
    <property type="entry name" value="Glyco_transf_4"/>
    <property type="match status" value="1"/>
</dbReference>
<dbReference type="EMBL" id="CP093313">
    <property type="protein sequence ID" value="UWZ82894.1"/>
    <property type="molecule type" value="Genomic_DNA"/>
</dbReference>
<dbReference type="Proteomes" id="UP001059380">
    <property type="component" value="Chromosome"/>
</dbReference>
<dbReference type="KEGG" id="orp:MOP44_20275"/>
<reference evidence="2" key="1">
    <citation type="submission" date="2021-04" db="EMBL/GenBank/DDBJ databases">
        <title>Phylogenetic analysis of Acidobacteriaceae.</title>
        <authorList>
            <person name="Qiu L."/>
            <person name="Zhang Q."/>
        </authorList>
    </citation>
    <scope>NUCLEOTIDE SEQUENCE</scope>
    <source>
        <strain evidence="2">DSM 25168</strain>
    </source>
</reference>
<dbReference type="RefSeq" id="WP_260792228.1">
    <property type="nucleotide sequence ID" value="NZ_CP093313.1"/>
</dbReference>
<dbReference type="Pfam" id="PF13692">
    <property type="entry name" value="Glyco_trans_1_4"/>
    <property type="match status" value="1"/>
</dbReference>
<evidence type="ECO:0000313" key="2">
    <source>
        <dbReference type="EMBL" id="UWZ82894.1"/>
    </source>
</evidence>
<dbReference type="AlphaFoldDB" id="A0A9J7BPP1"/>
<feature type="domain" description="Glycosyltransferase subfamily 4-like N-terminal" evidence="1">
    <location>
        <begin position="17"/>
        <end position="168"/>
    </location>
</feature>
<dbReference type="PANTHER" id="PTHR12526">
    <property type="entry name" value="GLYCOSYLTRANSFERASE"/>
    <property type="match status" value="1"/>
</dbReference>
<accession>A0A9J7BPP1</accession>
<name>A0A9J7BPP1_9BACT</name>
<dbReference type="GO" id="GO:0016757">
    <property type="term" value="F:glycosyltransferase activity"/>
    <property type="evidence" value="ECO:0007669"/>
    <property type="project" value="UniProtKB-ARBA"/>
</dbReference>